<dbReference type="EMBL" id="JAUKUA010000002">
    <property type="protein sequence ID" value="KAK0724641.1"/>
    <property type="molecule type" value="Genomic_DNA"/>
</dbReference>
<organism evidence="1 2">
    <name type="scientific">Lasiosphaeris hirsuta</name>
    <dbReference type="NCBI Taxonomy" id="260670"/>
    <lineage>
        <taxon>Eukaryota</taxon>
        <taxon>Fungi</taxon>
        <taxon>Dikarya</taxon>
        <taxon>Ascomycota</taxon>
        <taxon>Pezizomycotina</taxon>
        <taxon>Sordariomycetes</taxon>
        <taxon>Sordariomycetidae</taxon>
        <taxon>Sordariales</taxon>
        <taxon>Lasiosphaeriaceae</taxon>
        <taxon>Lasiosphaeris</taxon>
    </lineage>
</organism>
<gene>
    <name evidence="1" type="ORF">B0H67DRAFT_641154</name>
</gene>
<dbReference type="InterPro" id="IPR036928">
    <property type="entry name" value="AS_sf"/>
</dbReference>
<evidence type="ECO:0000313" key="2">
    <source>
        <dbReference type="Proteomes" id="UP001172102"/>
    </source>
</evidence>
<name>A0AA40E5G3_9PEZI</name>
<dbReference type="SUPFAM" id="SSF75304">
    <property type="entry name" value="Amidase signature (AS) enzymes"/>
    <property type="match status" value="1"/>
</dbReference>
<dbReference type="AlphaFoldDB" id="A0AA40E5G3"/>
<protein>
    <submittedName>
        <fullName evidence="1">Uncharacterized protein</fullName>
    </submittedName>
</protein>
<evidence type="ECO:0000313" key="1">
    <source>
        <dbReference type="EMBL" id="KAK0724641.1"/>
    </source>
</evidence>
<reference evidence="1" key="1">
    <citation type="submission" date="2023-06" db="EMBL/GenBank/DDBJ databases">
        <title>Genome-scale phylogeny and comparative genomics of the fungal order Sordariales.</title>
        <authorList>
            <consortium name="Lawrence Berkeley National Laboratory"/>
            <person name="Hensen N."/>
            <person name="Bonometti L."/>
            <person name="Westerberg I."/>
            <person name="Brannstrom I.O."/>
            <person name="Guillou S."/>
            <person name="Cros-Aarteil S."/>
            <person name="Calhoun S."/>
            <person name="Haridas S."/>
            <person name="Kuo A."/>
            <person name="Mondo S."/>
            <person name="Pangilinan J."/>
            <person name="Riley R."/>
            <person name="Labutti K."/>
            <person name="Andreopoulos B."/>
            <person name="Lipzen A."/>
            <person name="Chen C."/>
            <person name="Yanf M."/>
            <person name="Daum C."/>
            <person name="Ng V."/>
            <person name="Clum A."/>
            <person name="Steindorff A."/>
            <person name="Ohm R."/>
            <person name="Martin F."/>
            <person name="Silar P."/>
            <person name="Natvig D."/>
            <person name="Lalanne C."/>
            <person name="Gautier V."/>
            <person name="Ament-Velasquez S.L."/>
            <person name="Kruys A."/>
            <person name="Hutchinson M.I."/>
            <person name="Powell A.J."/>
            <person name="Barry K."/>
            <person name="Miller A.N."/>
            <person name="Grigoriev I.V."/>
            <person name="Debuchy R."/>
            <person name="Gladieux P."/>
            <person name="Thoren M.H."/>
            <person name="Johannesson H."/>
        </authorList>
    </citation>
    <scope>NUCLEOTIDE SEQUENCE</scope>
    <source>
        <strain evidence="1">SMH4607-1</strain>
    </source>
</reference>
<accession>A0AA40E5G3</accession>
<keyword evidence="2" id="KW-1185">Reference proteome</keyword>
<comment type="caution">
    <text evidence="1">The sequence shown here is derived from an EMBL/GenBank/DDBJ whole genome shotgun (WGS) entry which is preliminary data.</text>
</comment>
<proteinExistence type="predicted"/>
<sequence length="188" mass="20373">MTTYKPTRGRRFPSLLWASASLVGKTKTIAFALGAPSDGMEVDYADPWSAWGGGWIDSALGSDMGGSVRFPARCYRAARRLAVSTSSRTRTTHRRTRSRSTPAVAKLTSGWYGGVYTNYAGTPEIVVPIGQVQYWSAYAQRLEWQLVTVALGVAKGCDLLLFELVDRLAAAGLLKETLPGVVAFAAYE</sequence>
<dbReference type="Proteomes" id="UP001172102">
    <property type="component" value="Unassembled WGS sequence"/>
</dbReference>